<protein>
    <submittedName>
        <fullName evidence="2">Uncharacterized protein</fullName>
    </submittedName>
</protein>
<feature type="region of interest" description="Disordered" evidence="1">
    <location>
        <begin position="28"/>
        <end position="56"/>
    </location>
</feature>
<dbReference type="Proteomes" id="UP000786693">
    <property type="component" value="Unassembled WGS sequence"/>
</dbReference>
<name>A0ABQ4NRT2_9RHOB</name>
<keyword evidence="3" id="KW-1185">Reference proteome</keyword>
<evidence type="ECO:0000313" key="2">
    <source>
        <dbReference type="EMBL" id="GIT97066.1"/>
    </source>
</evidence>
<proteinExistence type="predicted"/>
<sequence>MHRLANAIIKEDVSMVIPWGIGFRRRGHVNAERNEDARGKRLRTRRHLGTSPSARQ</sequence>
<comment type="caution">
    <text evidence="2">The sequence shown here is derived from an EMBL/GenBank/DDBJ whole genome shotgun (WGS) entry which is preliminary data.</text>
</comment>
<evidence type="ECO:0000313" key="3">
    <source>
        <dbReference type="Proteomes" id="UP000786693"/>
    </source>
</evidence>
<gene>
    <name evidence="2" type="ORF">JANAI62_36890</name>
</gene>
<organism evidence="2 3">
    <name type="scientific">Jannaschia pagri</name>
    <dbReference type="NCBI Taxonomy" id="2829797"/>
    <lineage>
        <taxon>Bacteria</taxon>
        <taxon>Pseudomonadati</taxon>
        <taxon>Pseudomonadota</taxon>
        <taxon>Alphaproteobacteria</taxon>
        <taxon>Rhodobacterales</taxon>
        <taxon>Roseobacteraceae</taxon>
        <taxon>Jannaschia</taxon>
    </lineage>
</organism>
<feature type="compositionally biased region" description="Basic and acidic residues" evidence="1">
    <location>
        <begin position="29"/>
        <end position="39"/>
    </location>
</feature>
<evidence type="ECO:0000256" key="1">
    <source>
        <dbReference type="SAM" id="MobiDB-lite"/>
    </source>
</evidence>
<accession>A0ABQ4NRT2</accession>
<dbReference type="EMBL" id="BPFH01000011">
    <property type="protein sequence ID" value="GIT97066.1"/>
    <property type="molecule type" value="Genomic_DNA"/>
</dbReference>
<reference evidence="2 3" key="1">
    <citation type="submission" date="2021-05" db="EMBL/GenBank/DDBJ databases">
        <title>Bacteria Genome sequencing.</title>
        <authorList>
            <person name="Takabe Y."/>
            <person name="Nakajima Y."/>
            <person name="Suzuki S."/>
            <person name="Shiozaki T."/>
        </authorList>
    </citation>
    <scope>NUCLEOTIDE SEQUENCE [LARGE SCALE GENOMIC DNA]</scope>
    <source>
        <strain evidence="2 3">AI_62</strain>
    </source>
</reference>